<dbReference type="Proteomes" id="UP000006745">
    <property type="component" value="Unassembled WGS sequence"/>
</dbReference>
<feature type="signal peptide" evidence="5">
    <location>
        <begin position="1"/>
        <end position="24"/>
    </location>
</feature>
<feature type="region of interest" description="Disordered" evidence="4">
    <location>
        <begin position="350"/>
        <end position="383"/>
    </location>
</feature>
<proteinExistence type="predicted"/>
<dbReference type="InterPro" id="IPR027607">
    <property type="entry name" value="Surf_Exclu_SEC10/PgrA"/>
</dbReference>
<keyword evidence="3" id="KW-0175">Coiled coil</keyword>
<evidence type="ECO:0000313" key="6">
    <source>
        <dbReference type="EMBL" id="EJP19804.1"/>
    </source>
</evidence>
<dbReference type="InterPro" id="IPR018337">
    <property type="entry name" value="Cell_wall/Cho-bd_repeat"/>
</dbReference>
<dbReference type="AlphaFoldDB" id="J4TCV9"/>
<dbReference type="NCBIfam" id="TIGR04320">
    <property type="entry name" value="Surf_Exclu_PgrA"/>
    <property type="match status" value="1"/>
</dbReference>
<organism evidence="6 7">
    <name type="scientific">Streptococcus oralis SK304</name>
    <dbReference type="NCBI Taxonomy" id="1161421"/>
    <lineage>
        <taxon>Bacteria</taxon>
        <taxon>Bacillati</taxon>
        <taxon>Bacillota</taxon>
        <taxon>Bacilli</taxon>
        <taxon>Lactobacillales</taxon>
        <taxon>Streptococcaceae</taxon>
        <taxon>Streptococcus</taxon>
    </lineage>
</organism>
<evidence type="ECO:0000256" key="1">
    <source>
        <dbReference type="ARBA" id="ARBA00022737"/>
    </source>
</evidence>
<feature type="compositionally biased region" description="Basic and acidic residues" evidence="4">
    <location>
        <begin position="350"/>
        <end position="359"/>
    </location>
</feature>
<gene>
    <name evidence="6" type="ORF">HMPREF1125_1228</name>
</gene>
<feature type="repeat" description="Cell wall-binding" evidence="2">
    <location>
        <begin position="386"/>
        <end position="405"/>
    </location>
</feature>
<keyword evidence="5" id="KW-0732">Signal</keyword>
<accession>J4TCV9</accession>
<protein>
    <submittedName>
        <fullName evidence="6">SEC10/PgrA surface exclusion domain protein</fullName>
    </submittedName>
</protein>
<name>J4TCV9_STROR</name>
<evidence type="ECO:0000256" key="2">
    <source>
        <dbReference type="PROSITE-ProRule" id="PRU00591"/>
    </source>
</evidence>
<reference evidence="6 7" key="1">
    <citation type="submission" date="2012-07" db="EMBL/GenBank/DDBJ databases">
        <authorList>
            <person name="Durkin A.S."/>
            <person name="McCorrison J."/>
            <person name="Torralba M."/>
            <person name="Gillis M."/>
            <person name="Methe B."/>
            <person name="Sutton G."/>
            <person name="Nelson K.E."/>
        </authorList>
    </citation>
    <scope>NUCLEOTIDE SEQUENCE [LARGE SCALE GENOMIC DNA]</scope>
    <source>
        <strain evidence="6 7">SK304</strain>
    </source>
</reference>
<dbReference type="Gene3D" id="2.10.270.10">
    <property type="entry name" value="Cholin Binding"/>
    <property type="match status" value="2"/>
</dbReference>
<evidence type="ECO:0000313" key="7">
    <source>
        <dbReference type="Proteomes" id="UP000006745"/>
    </source>
</evidence>
<dbReference type="Pfam" id="PF19085">
    <property type="entry name" value="Choline_bind_2"/>
    <property type="match status" value="2"/>
</dbReference>
<feature type="compositionally biased region" description="Polar residues" evidence="4">
    <location>
        <begin position="360"/>
        <end position="371"/>
    </location>
</feature>
<evidence type="ECO:0000256" key="4">
    <source>
        <dbReference type="SAM" id="MobiDB-lite"/>
    </source>
</evidence>
<evidence type="ECO:0000256" key="5">
    <source>
        <dbReference type="SAM" id="SignalP"/>
    </source>
</evidence>
<dbReference type="PATRIC" id="fig|1161421.3.peg.1627"/>
<dbReference type="SUPFAM" id="SSF69360">
    <property type="entry name" value="Cell wall binding repeat"/>
    <property type="match status" value="1"/>
</dbReference>
<evidence type="ECO:0000256" key="3">
    <source>
        <dbReference type="SAM" id="Coils"/>
    </source>
</evidence>
<dbReference type="EMBL" id="ALJN01000017">
    <property type="protein sequence ID" value="EJP19804.1"/>
    <property type="molecule type" value="Genomic_DNA"/>
</dbReference>
<feature type="coiled-coil region" evidence="3">
    <location>
        <begin position="35"/>
        <end position="62"/>
    </location>
</feature>
<dbReference type="RefSeq" id="WP_000672234.1">
    <property type="nucleotide sequence ID" value="NZ_ALJN01000017.1"/>
</dbReference>
<dbReference type="Gene3D" id="2.20.120.10">
    <property type="entry name" value="Multimodular pneumococcal cell wall endolysin, domain 3"/>
    <property type="match status" value="1"/>
</dbReference>
<dbReference type="PROSITE" id="PS51170">
    <property type="entry name" value="CW"/>
    <property type="match status" value="2"/>
</dbReference>
<comment type="caution">
    <text evidence="6">The sequence shown here is derived from an EMBL/GenBank/DDBJ whole genome shotgun (WGS) entry which is preliminary data.</text>
</comment>
<keyword evidence="1" id="KW-0677">Repeat</keyword>
<feature type="chain" id="PRO_5038544841" evidence="5">
    <location>
        <begin position="25"/>
        <end position="564"/>
    </location>
</feature>
<feature type="repeat" description="Cell wall-binding" evidence="2">
    <location>
        <begin position="486"/>
        <end position="505"/>
    </location>
</feature>
<sequence length="564" mass="65973">MKFRTSTLALISSASLLIFGVSQIVDVTTVSADQVNDLSKQVENARKDFDGFKQKVSQAKLKDGKYAIPVSKEYAQALKDFFNYKLSDAQRSNARMILDKESEKFSNWSPFDGSFTVESFEEYEVNNLPQDVKVELSYFALDLVNQIRRQVGTQEVSLSVSSLEFADKVSKEYVKGASYESIYSESGHYAKGINRVAREYGLKTTDSESEKRGQQFYENLFSGFSPNFSKRGWATKQDLKEQIYQGLLGMLYNGVEYYHAQSITGVKWTREVQKEYFGYAPSYPDNSYKAHYIFIGQDFLDQAIKKNFSVQSVNDTTLKNRKESFKKLENELEKKEKNYTNLKKQLDELNKQKDSEKRQIVQTEPSQSQVKPSRDETKPSQFKTVKNGWQKESGFWYYYDNDQRLKNTWKGSYYLKSDGRMAESEWIYDNSYKAWYYLKSNGIYVRDSWQGSYYLKSNGKMADKEWIYDNYYQSWFYLKEGGAYVNHQWLKIDGVWYYFKSGGYMVSNAWQGSYYLKSSGAMAVNEWIYDSYWGGWYYLKSDGSYARNEIVQGKYRVDYSGKWV</sequence>